<dbReference type="Proteomes" id="UP000823877">
    <property type="component" value="Unassembled WGS sequence"/>
</dbReference>
<sequence length="922" mass="98773">MKTKKAVAVLMSALIILSSLAVGGFTAAASTYSVEQLETLCETYEQKMNGSAYTNMQAAYDAWYDAQAYLVGVQAGMADPQDVDTYYTALETAINNMEPWQAVSTQDVQPTFNNEATGTAYDGYMHDGFDYTTNLLYFAACPSYSTNDTNADVIIDMYYPNAVMMYDGIESHTPTMPIMALASKSSSSARYIYQLYPAESAESNADNPYFRLTENWHGVSTDGVDHTACWQWTMDETNVNGTPQGFAGASSTDNRLGLYRSGASFWADPSIAAMANGMQFVGSMDSGTYSAAYNLDWYRLTGDGADDSKIFSNTNATIYVVNYKALLDAIDGAGLENITSYSYSGATALISAVQTCMNVNPNGCDYASDTAGAVSNCAAAIQSAVNAVNTAKSSLGSMNVASYMTLAGHYADYTATYSAGQGNYTEDSWGAFQDAYEAASSLLTSVVNQTAYMTSASSDALVNAYTNLKENVVPDVTYTYYFANGSSTTVYAPAGTEPAAPQNTATTAAVSNNNGTHTTISYSWPQWQEGTTDYREVPSENTVSCSMAVIEEAVEPTRAQAGKTAVEQCPVCGYTTGGETIDPLGVLITVEQNELGSTTLNSAPTTGDAQKVAYGENYTITAVAADDAEFVGWQVNGKLISTNPSYTTAAYADLTYVPVFAEKVDDFTVTFVDQFNMVLATYTNSELASLEEMPDTYDYLGYDFTGWSMTLDDIKALDENAVVTAYYEKSDSMTFTVNALGCVITTGGNTYYDIAEVGFDASVTVVPQNGSATSWTVNGNVAAYGAEYTFFVTADVEVAFSGDDVTALPTVAAVDVTPTENGQVRFLATRNVPEGYTLLESGFVYGKDFENPESALVLENANNGICYIYKNSNMANDGQFALTFGITSHTGTAYARAYVIAADSTGNTQVYYADVQHFDYGA</sequence>
<feature type="signal peptide" evidence="1">
    <location>
        <begin position="1"/>
        <end position="21"/>
    </location>
</feature>
<reference evidence="2" key="1">
    <citation type="journal article" date="2021" name="PeerJ">
        <title>Extensive microbial diversity within the chicken gut microbiome revealed by metagenomics and culture.</title>
        <authorList>
            <person name="Gilroy R."/>
            <person name="Ravi A."/>
            <person name="Getino M."/>
            <person name="Pursley I."/>
            <person name="Horton D.L."/>
            <person name="Alikhan N.F."/>
            <person name="Baker D."/>
            <person name="Gharbi K."/>
            <person name="Hall N."/>
            <person name="Watson M."/>
            <person name="Adriaenssens E.M."/>
            <person name="Foster-Nyarko E."/>
            <person name="Jarju S."/>
            <person name="Secka A."/>
            <person name="Antonio M."/>
            <person name="Oren A."/>
            <person name="Chaudhuri R.R."/>
            <person name="La Ragione R."/>
            <person name="Hildebrand F."/>
            <person name="Pallen M.J."/>
        </authorList>
    </citation>
    <scope>NUCLEOTIDE SEQUENCE</scope>
    <source>
        <strain evidence="2">CHK188-16595</strain>
    </source>
</reference>
<dbReference type="AlphaFoldDB" id="A0A9D2MIM3"/>
<dbReference type="EMBL" id="DWXN01000012">
    <property type="protein sequence ID" value="HJB75486.1"/>
    <property type="molecule type" value="Genomic_DNA"/>
</dbReference>
<gene>
    <name evidence="2" type="ORF">IAA37_07450</name>
</gene>
<name>A0A9D2MIM3_9FIRM</name>
<organism evidence="2 3">
    <name type="scientific">Candidatus Eubacterium faecale</name>
    <dbReference type="NCBI Taxonomy" id="2838568"/>
    <lineage>
        <taxon>Bacteria</taxon>
        <taxon>Bacillati</taxon>
        <taxon>Bacillota</taxon>
        <taxon>Clostridia</taxon>
        <taxon>Eubacteriales</taxon>
        <taxon>Eubacteriaceae</taxon>
        <taxon>Eubacterium</taxon>
    </lineage>
</organism>
<reference evidence="2" key="2">
    <citation type="submission" date="2021-04" db="EMBL/GenBank/DDBJ databases">
        <authorList>
            <person name="Gilroy R."/>
        </authorList>
    </citation>
    <scope>NUCLEOTIDE SEQUENCE</scope>
    <source>
        <strain evidence="2">CHK188-16595</strain>
    </source>
</reference>
<evidence type="ECO:0008006" key="4">
    <source>
        <dbReference type="Google" id="ProtNLM"/>
    </source>
</evidence>
<feature type="chain" id="PRO_5038415288" description="Bacterial repeat domain-containing protein" evidence="1">
    <location>
        <begin position="22"/>
        <end position="922"/>
    </location>
</feature>
<evidence type="ECO:0000313" key="3">
    <source>
        <dbReference type="Proteomes" id="UP000823877"/>
    </source>
</evidence>
<comment type="caution">
    <text evidence="2">The sequence shown here is derived from an EMBL/GenBank/DDBJ whole genome shotgun (WGS) entry which is preliminary data.</text>
</comment>
<keyword evidence="1" id="KW-0732">Signal</keyword>
<proteinExistence type="predicted"/>
<evidence type="ECO:0000313" key="2">
    <source>
        <dbReference type="EMBL" id="HJB75486.1"/>
    </source>
</evidence>
<evidence type="ECO:0000256" key="1">
    <source>
        <dbReference type="SAM" id="SignalP"/>
    </source>
</evidence>
<protein>
    <recommendedName>
        <fullName evidence="4">Bacterial repeat domain-containing protein</fullName>
    </recommendedName>
</protein>
<accession>A0A9D2MIM3</accession>